<reference evidence="4 5" key="1">
    <citation type="journal article" date="2015" name="Genome Announc.">
        <title>Expanding the biotechnology potential of lactobacilli through comparative genomics of 213 strains and associated genera.</title>
        <authorList>
            <person name="Sun Z."/>
            <person name="Harris H.M."/>
            <person name="McCann A."/>
            <person name="Guo C."/>
            <person name="Argimon S."/>
            <person name="Zhang W."/>
            <person name="Yang X."/>
            <person name="Jeffery I.B."/>
            <person name="Cooney J.C."/>
            <person name="Kagawa T.F."/>
            <person name="Liu W."/>
            <person name="Song Y."/>
            <person name="Salvetti E."/>
            <person name="Wrobel A."/>
            <person name="Rasinkangas P."/>
            <person name="Parkhill J."/>
            <person name="Rea M.C."/>
            <person name="O'Sullivan O."/>
            <person name="Ritari J."/>
            <person name="Douillard F.P."/>
            <person name="Paul Ross R."/>
            <person name="Yang R."/>
            <person name="Briner A.E."/>
            <person name="Felis G.E."/>
            <person name="de Vos W.M."/>
            <person name="Barrangou R."/>
            <person name="Klaenhammer T.R."/>
            <person name="Caufield P.W."/>
            <person name="Cui Y."/>
            <person name="Zhang H."/>
            <person name="O'Toole P.W."/>
        </authorList>
    </citation>
    <scope>NUCLEOTIDE SEQUENCE [LARGE SCALE GENOMIC DNA]</scope>
    <source>
        <strain evidence="4 5">DSM 18001</strain>
    </source>
</reference>
<gene>
    <name evidence="4" type="ORF">IV81_GL000695</name>
</gene>
<keyword evidence="5" id="KW-1185">Reference proteome</keyword>
<accession>A0A0R2L7S4</accession>
<dbReference type="AlphaFoldDB" id="A0A0R2L7S4"/>
<dbReference type="SUPFAM" id="SSF56601">
    <property type="entry name" value="beta-lactamase/transpeptidase-like"/>
    <property type="match status" value="1"/>
</dbReference>
<feature type="signal peptide" evidence="2">
    <location>
        <begin position="1"/>
        <end position="20"/>
    </location>
</feature>
<comment type="caution">
    <text evidence="4">The sequence shown here is derived from an EMBL/GenBank/DDBJ whole genome shotgun (WGS) entry which is preliminary data.</text>
</comment>
<dbReference type="GO" id="GO:0046677">
    <property type="term" value="P:response to antibiotic"/>
    <property type="evidence" value="ECO:0007669"/>
    <property type="project" value="InterPro"/>
</dbReference>
<dbReference type="InterPro" id="IPR000871">
    <property type="entry name" value="Beta-lactam_class-A"/>
</dbReference>
<feature type="chain" id="PRO_5038988031" evidence="2">
    <location>
        <begin position="21"/>
        <end position="320"/>
    </location>
</feature>
<evidence type="ECO:0000313" key="5">
    <source>
        <dbReference type="Proteomes" id="UP000051859"/>
    </source>
</evidence>
<dbReference type="PATRIC" id="fig|331679.3.peg.702"/>
<feature type="compositionally biased region" description="Polar residues" evidence="1">
    <location>
        <begin position="21"/>
        <end position="59"/>
    </location>
</feature>
<evidence type="ECO:0000256" key="2">
    <source>
        <dbReference type="SAM" id="SignalP"/>
    </source>
</evidence>
<feature type="domain" description="Beta-lactamase class A catalytic" evidence="3">
    <location>
        <begin position="156"/>
        <end position="290"/>
    </location>
</feature>
<evidence type="ECO:0000256" key="1">
    <source>
        <dbReference type="SAM" id="MobiDB-lite"/>
    </source>
</evidence>
<proteinExistence type="predicted"/>
<protein>
    <submittedName>
        <fullName evidence="4">Beta-lactamase class A</fullName>
    </submittedName>
</protein>
<keyword evidence="2" id="KW-0732">Signal</keyword>
<dbReference type="Gene3D" id="3.40.710.10">
    <property type="entry name" value="DD-peptidase/beta-lactamase superfamily"/>
    <property type="match status" value="1"/>
</dbReference>
<dbReference type="PANTHER" id="PTHR35333">
    <property type="entry name" value="BETA-LACTAMASE"/>
    <property type="match status" value="1"/>
</dbReference>
<dbReference type="Pfam" id="PF13354">
    <property type="entry name" value="Beta-lactamase2"/>
    <property type="match status" value="1"/>
</dbReference>
<evidence type="ECO:0000259" key="3">
    <source>
        <dbReference type="Pfam" id="PF13354"/>
    </source>
</evidence>
<dbReference type="STRING" id="331679.IV81_GL000695"/>
<dbReference type="InterPro" id="IPR012338">
    <property type="entry name" value="Beta-lactam/transpept-like"/>
</dbReference>
<feature type="region of interest" description="Disordered" evidence="1">
    <location>
        <begin position="21"/>
        <end position="62"/>
    </location>
</feature>
<evidence type="ECO:0000313" key="4">
    <source>
        <dbReference type="EMBL" id="KRN94909.1"/>
    </source>
</evidence>
<dbReference type="PANTHER" id="PTHR35333:SF3">
    <property type="entry name" value="BETA-LACTAMASE-TYPE TRANSPEPTIDASE FOLD CONTAINING PROTEIN"/>
    <property type="match status" value="1"/>
</dbReference>
<sequence>MLVFEALILIYFFFAGSNTAPTPVTQKNPPETTSKSNSKTAAPPNVQSEQAGESETRLTGDQIKQKQAKIKKELNNYLSTVTKDGTASVSFYNLAPVQGSQAAQNVNSAVYQNGALEVSSNGNKVGTAASTYKLFIAAFLFSQKADGRFKWTTENKDAFNRMIVNSENTFGDQVIQKYGMSRMNSVLATQGWYSPVFSKTKVASTNSHSLLLLLKDLENGTGVFQNKADRKYLLDLMAKQTYRTGIPAGAKAAMNGVKVQDKVGFLDDTNNDAGIVTLPNGQRYILVVMTHGHNQSNLNGFPRIAKITKKIQTIAYGSHS</sequence>
<organism evidence="4 5">
    <name type="scientific">Pediococcus stilesii</name>
    <dbReference type="NCBI Taxonomy" id="331679"/>
    <lineage>
        <taxon>Bacteria</taxon>
        <taxon>Bacillati</taxon>
        <taxon>Bacillota</taxon>
        <taxon>Bacilli</taxon>
        <taxon>Lactobacillales</taxon>
        <taxon>Lactobacillaceae</taxon>
        <taxon>Pediococcus</taxon>
    </lineage>
</organism>
<name>A0A0R2L7S4_9LACO</name>
<dbReference type="InterPro" id="IPR045155">
    <property type="entry name" value="Beta-lactam_cat"/>
</dbReference>
<dbReference type="EMBL" id="JQBX01000002">
    <property type="protein sequence ID" value="KRN94909.1"/>
    <property type="molecule type" value="Genomic_DNA"/>
</dbReference>
<dbReference type="GO" id="GO:0008800">
    <property type="term" value="F:beta-lactamase activity"/>
    <property type="evidence" value="ECO:0007669"/>
    <property type="project" value="InterPro"/>
</dbReference>
<dbReference type="Proteomes" id="UP000051859">
    <property type="component" value="Unassembled WGS sequence"/>
</dbReference>
<dbReference type="GO" id="GO:0030655">
    <property type="term" value="P:beta-lactam antibiotic catabolic process"/>
    <property type="evidence" value="ECO:0007669"/>
    <property type="project" value="InterPro"/>
</dbReference>